<reference evidence="1 2" key="1">
    <citation type="journal article" date="2010" name="PLoS ONE">
        <title>Genome sequence of Cronobacter sakazakii BAA-894 and comparative genomic hybridization analysis with other Cronobacter species.</title>
        <authorList>
            <person name="Kucerova E."/>
            <person name="Clifton S.W."/>
            <person name="Xia X.Q."/>
            <person name="Long F."/>
            <person name="Porwollik S."/>
            <person name="Fulton L."/>
            <person name="Fronick C."/>
            <person name="Minx P."/>
            <person name="Kyung K."/>
            <person name="Warren W."/>
            <person name="Fulton R."/>
            <person name="Feng D."/>
            <person name="Wollam A."/>
            <person name="Shah N."/>
            <person name="Bhonagiri V."/>
            <person name="Nash W.E."/>
            <person name="Hallsworth-Pepin K."/>
            <person name="Wilson R.K."/>
            <person name="McClelland M."/>
            <person name="Forsythe S.J."/>
        </authorList>
    </citation>
    <scope>NUCLEOTIDE SEQUENCE [LARGE SCALE GENOMIC DNA]</scope>
    <source>
        <strain evidence="1 2">ATCC BAA-894</strain>
    </source>
</reference>
<dbReference type="AlphaFoldDB" id="A7MES6"/>
<organism evidence="1 2">
    <name type="scientific">Cronobacter sakazakii (strain ATCC BAA-894)</name>
    <name type="common">Enterobacter sakazakii</name>
    <dbReference type="NCBI Taxonomy" id="290339"/>
    <lineage>
        <taxon>Bacteria</taxon>
        <taxon>Pseudomonadati</taxon>
        <taxon>Pseudomonadota</taxon>
        <taxon>Gammaproteobacteria</taxon>
        <taxon>Enterobacterales</taxon>
        <taxon>Enterobacteriaceae</taxon>
        <taxon>Cronobacter</taxon>
    </lineage>
</organism>
<sequence>MITGTDAVIFFSFNNKWQACNVNAAHYTLHHRRLLSFRQNIAAIVAECRRSGRRCPERRAAVPEKLRI</sequence>
<dbReference type="EMBL" id="CP000783">
    <property type="protein sequence ID" value="ABU77680.1"/>
    <property type="molecule type" value="Genomic_DNA"/>
</dbReference>
<keyword evidence="2" id="KW-1185">Reference proteome</keyword>
<proteinExistence type="predicted"/>
<dbReference type="KEGG" id="esa:ESA_02434"/>
<evidence type="ECO:0000313" key="1">
    <source>
        <dbReference type="EMBL" id="ABU77680.1"/>
    </source>
</evidence>
<dbReference type="Proteomes" id="UP000000260">
    <property type="component" value="Chromosome"/>
</dbReference>
<gene>
    <name evidence="1" type="ordered locus">ESA_02434</name>
</gene>
<accession>A7MES6</accession>
<evidence type="ECO:0000313" key="2">
    <source>
        <dbReference type="Proteomes" id="UP000000260"/>
    </source>
</evidence>
<name>A7MES6_CROS8</name>
<dbReference type="HOGENOM" id="CLU_2786886_0_0_6"/>
<protein>
    <submittedName>
        <fullName evidence="1">Uncharacterized protein</fullName>
    </submittedName>
</protein>